<dbReference type="Gene3D" id="3.30.200.20">
    <property type="entry name" value="Phosphorylase Kinase, domain 1"/>
    <property type="match status" value="1"/>
</dbReference>
<name>A0A7I8J3D0_SPIIN</name>
<dbReference type="InterPro" id="IPR051348">
    <property type="entry name" value="U-box_ubiquitin_ligases"/>
</dbReference>
<dbReference type="InterPro" id="IPR011009">
    <property type="entry name" value="Kinase-like_dom_sf"/>
</dbReference>
<dbReference type="InterPro" id="IPR006016">
    <property type="entry name" value="UspA"/>
</dbReference>
<dbReference type="AlphaFoldDB" id="A0A7I8J3D0"/>
<dbReference type="Gene3D" id="3.40.50.620">
    <property type="entry name" value="HUPs"/>
    <property type="match status" value="1"/>
</dbReference>
<evidence type="ECO:0000259" key="5">
    <source>
        <dbReference type="PROSITE" id="PS50011"/>
    </source>
</evidence>
<dbReference type="SUPFAM" id="SSF52402">
    <property type="entry name" value="Adenine nucleotide alpha hydrolases-like"/>
    <property type="match status" value="1"/>
</dbReference>
<dbReference type="InterPro" id="IPR014729">
    <property type="entry name" value="Rossmann-like_a/b/a_fold"/>
</dbReference>
<evidence type="ECO:0000256" key="1">
    <source>
        <dbReference type="ARBA" id="ARBA00000900"/>
    </source>
</evidence>
<dbReference type="Proteomes" id="UP001189122">
    <property type="component" value="Unassembled WGS sequence"/>
</dbReference>
<accession>A0A7I8J3D0</accession>
<dbReference type="Pfam" id="PF00582">
    <property type="entry name" value="Usp"/>
    <property type="match status" value="1"/>
</dbReference>
<dbReference type="CDD" id="cd01989">
    <property type="entry name" value="USP_STK_Ubox_N"/>
    <property type="match status" value="1"/>
</dbReference>
<keyword evidence="3" id="KW-0833">Ubl conjugation pathway</keyword>
<dbReference type="EC" id="2.3.2.27" evidence="2"/>
<dbReference type="InterPro" id="IPR000719">
    <property type="entry name" value="Prot_kinase_dom"/>
</dbReference>
<reference evidence="6 7" key="1">
    <citation type="submission" date="2019-12" db="EMBL/GenBank/DDBJ databases">
        <authorList>
            <person name="Scholz U."/>
            <person name="Mascher M."/>
            <person name="Fiebig A."/>
        </authorList>
    </citation>
    <scope>NUCLEOTIDE SEQUENCE</scope>
</reference>
<dbReference type="GO" id="GO:0004672">
    <property type="term" value="F:protein kinase activity"/>
    <property type="evidence" value="ECO:0007669"/>
    <property type="project" value="InterPro"/>
</dbReference>
<sequence length="802" mass="90281">MWKSGGQRRAEIARDGLGRQLVAVAIDADKSSQHALKWAADHVISRGQIFILLHVRRKITTIPTPTGTQLPISEVDADVAATFMEQINNQTKELILPFQCFCSRRGLQCKEVILEDTDVAKAIVGFLTEHYVDKLVMGSSSRNALMRTLKSDVPTSVSKAAPDFCCVYIISKGRISSIRPASNPNKHPTRPHYFETSGNQFQSIKNCQKVKLFNLPKLDQCVEVFNQVHKGLKLSRRASIKFRSPAVNYDSGVDERSITNAQGEAYSDYSYESTVSCPSPSRTCAEHLGSNHPRDHTDAARQSRLLLLLTEKAQIREQKKGFELNREDTETWAVGSRSNSIEDSSVFHKERGRSSFSGGSMVRLCWLISFQHQALEDVESVMRSLKLEMEQRMNLYNNACNEVLNAKQQGNDEMLMTEQVTDEFAEEEKEQWALPETAQAAAQRHRMGEIEKMNISGERKLLQEMIQKKKVLEGLTTDVPYRKYAIEEIQRGTDNFSDELKIGEGGYGPVFRATLDSTASRSRSFGRTPPKAQSNSNKRYRRHCPLLSIEVLGCIRHPNMVLLMGACPEYGCLVYEYMANGSLEDRLFCRSNTPPLPWQLRFRIAAEIATGLLFLHQTKPEPLVHRDLKPGNILLDHNFVSKIADVGLARLVPAAVADAVTQYRLTVAAGTFCYIDPEYQQSGMLGIKSDIYALGIILLQLVTASPPWGSLLDPAVPDWPVRETMAFAKLGLNCAELRKKDRPDLASVVLPQLRNLSERLSRCPWLQGSTTIYPSRSRRLVRELDRRIICIISIDFELTFPN</sequence>
<dbReference type="SUPFAM" id="SSF56112">
    <property type="entry name" value="Protein kinase-like (PK-like)"/>
    <property type="match status" value="1"/>
</dbReference>
<dbReference type="GO" id="GO:0061630">
    <property type="term" value="F:ubiquitin protein ligase activity"/>
    <property type="evidence" value="ECO:0007669"/>
    <property type="project" value="UniProtKB-EC"/>
</dbReference>
<feature type="domain" description="Protein kinase" evidence="5">
    <location>
        <begin position="496"/>
        <end position="766"/>
    </location>
</feature>
<dbReference type="SMART" id="SM00220">
    <property type="entry name" value="S_TKc"/>
    <property type="match status" value="1"/>
</dbReference>
<comment type="catalytic activity">
    <reaction evidence="1">
        <text>S-ubiquitinyl-[E2 ubiquitin-conjugating enzyme]-L-cysteine + [acceptor protein]-L-lysine = [E2 ubiquitin-conjugating enzyme]-L-cysteine + N(6)-ubiquitinyl-[acceptor protein]-L-lysine.</text>
        <dbReference type="EC" id="2.3.2.27"/>
    </reaction>
</comment>
<evidence type="ECO:0000313" key="6">
    <source>
        <dbReference type="EMBL" id="CAA2625232.1"/>
    </source>
</evidence>
<evidence type="ECO:0000256" key="2">
    <source>
        <dbReference type="ARBA" id="ARBA00012483"/>
    </source>
</evidence>
<dbReference type="Gene3D" id="1.10.510.10">
    <property type="entry name" value="Transferase(Phosphotransferase) domain 1"/>
    <property type="match status" value="1"/>
</dbReference>
<proteinExistence type="predicted"/>
<dbReference type="Pfam" id="PF00069">
    <property type="entry name" value="Pkinase"/>
    <property type="match status" value="1"/>
</dbReference>
<keyword evidence="7" id="KW-1185">Reference proteome</keyword>
<dbReference type="InterPro" id="IPR008271">
    <property type="entry name" value="Ser/Thr_kinase_AS"/>
</dbReference>
<dbReference type="PANTHER" id="PTHR45647:SF139">
    <property type="entry name" value="OS02G0152300 PROTEIN"/>
    <property type="match status" value="1"/>
</dbReference>
<dbReference type="PROSITE" id="PS50011">
    <property type="entry name" value="PROTEIN_KINASE_DOM"/>
    <property type="match status" value="1"/>
</dbReference>
<feature type="region of interest" description="Disordered" evidence="4">
    <location>
        <begin position="518"/>
        <end position="537"/>
    </location>
</feature>
<evidence type="ECO:0000256" key="4">
    <source>
        <dbReference type="SAM" id="MobiDB-lite"/>
    </source>
</evidence>
<protein>
    <recommendedName>
        <fullName evidence="2">RING-type E3 ubiquitin transferase</fullName>
        <ecNumber evidence="2">2.3.2.27</ecNumber>
    </recommendedName>
</protein>
<dbReference type="GO" id="GO:0005524">
    <property type="term" value="F:ATP binding"/>
    <property type="evidence" value="ECO:0007669"/>
    <property type="project" value="InterPro"/>
</dbReference>
<evidence type="ECO:0000313" key="7">
    <source>
        <dbReference type="Proteomes" id="UP001189122"/>
    </source>
</evidence>
<dbReference type="PROSITE" id="PS00108">
    <property type="entry name" value="PROTEIN_KINASE_ST"/>
    <property type="match status" value="1"/>
</dbReference>
<organism evidence="6">
    <name type="scientific">Spirodela intermedia</name>
    <name type="common">Intermediate duckweed</name>
    <dbReference type="NCBI Taxonomy" id="51605"/>
    <lineage>
        <taxon>Eukaryota</taxon>
        <taxon>Viridiplantae</taxon>
        <taxon>Streptophyta</taxon>
        <taxon>Embryophyta</taxon>
        <taxon>Tracheophyta</taxon>
        <taxon>Spermatophyta</taxon>
        <taxon>Magnoliopsida</taxon>
        <taxon>Liliopsida</taxon>
        <taxon>Araceae</taxon>
        <taxon>Lemnoideae</taxon>
        <taxon>Spirodela</taxon>
    </lineage>
</organism>
<evidence type="ECO:0000256" key="3">
    <source>
        <dbReference type="ARBA" id="ARBA00022786"/>
    </source>
</evidence>
<dbReference type="PANTHER" id="PTHR45647">
    <property type="entry name" value="OS02G0152300 PROTEIN"/>
    <property type="match status" value="1"/>
</dbReference>
<dbReference type="EMBL" id="LR743596">
    <property type="protein sequence ID" value="CAA2625232.1"/>
    <property type="molecule type" value="Genomic_DNA"/>
</dbReference>
<gene>
    <name evidence="6" type="ORF">SI7747_09011009</name>
</gene>
<dbReference type="EMBL" id="CACRZD030000009">
    <property type="protein sequence ID" value="CAA6664619.1"/>
    <property type="molecule type" value="Genomic_DNA"/>
</dbReference>